<comment type="caution">
    <text evidence="3">The sequence shown here is derived from an EMBL/GenBank/DDBJ whole genome shotgun (WGS) entry which is preliminary data.</text>
</comment>
<accession>A0ABU9T0Y7</accession>
<feature type="transmembrane region" description="Helical" evidence="2">
    <location>
        <begin position="95"/>
        <end position="121"/>
    </location>
</feature>
<name>A0ABU9T0Y7_9ALTE</name>
<keyword evidence="4" id="KW-1185">Reference proteome</keyword>
<evidence type="ECO:0000313" key="3">
    <source>
        <dbReference type="EMBL" id="MEM5499782.1"/>
    </source>
</evidence>
<protein>
    <recommendedName>
        <fullName evidence="5">Phage holin family protein</fullName>
    </recommendedName>
</protein>
<evidence type="ECO:0000256" key="1">
    <source>
        <dbReference type="SAM" id="MobiDB-lite"/>
    </source>
</evidence>
<gene>
    <name evidence="3" type="ORF">WNY77_20395</name>
</gene>
<organism evidence="3 4">
    <name type="scientific">Paraglaciecola mesophila</name>
    <dbReference type="NCBI Taxonomy" id="197222"/>
    <lineage>
        <taxon>Bacteria</taxon>
        <taxon>Pseudomonadati</taxon>
        <taxon>Pseudomonadota</taxon>
        <taxon>Gammaproteobacteria</taxon>
        <taxon>Alteromonadales</taxon>
        <taxon>Alteromonadaceae</taxon>
        <taxon>Paraglaciecola</taxon>
    </lineage>
</organism>
<keyword evidence="2" id="KW-0472">Membrane</keyword>
<evidence type="ECO:0000256" key="2">
    <source>
        <dbReference type="SAM" id="Phobius"/>
    </source>
</evidence>
<feature type="compositionally biased region" description="Polar residues" evidence="1">
    <location>
        <begin position="153"/>
        <end position="162"/>
    </location>
</feature>
<evidence type="ECO:0000313" key="4">
    <source>
        <dbReference type="Proteomes" id="UP001461163"/>
    </source>
</evidence>
<sequence>MDMPNPDKPRSAEEDSQQHVELIKEIIGAATDAGKRYQRQLSLAKTLAGRECKLSARAMVLVLIGVLLLTAVSATLWITLNAMLALGLIQLNVHWVWVGSGVILLNAAVALGIVITIKALLKHVSLSRAWDALTLSSSEAVKDKPDDSKAANKLNTEQHFQH</sequence>
<keyword evidence="2" id="KW-0812">Transmembrane</keyword>
<keyword evidence="2" id="KW-1133">Transmembrane helix</keyword>
<dbReference type="RefSeq" id="WP_006994335.1">
    <property type="nucleotide sequence ID" value="NZ_JBBMQS010000018.1"/>
</dbReference>
<proteinExistence type="predicted"/>
<dbReference type="EMBL" id="JBBMQS010000018">
    <property type="protein sequence ID" value="MEM5499782.1"/>
    <property type="molecule type" value="Genomic_DNA"/>
</dbReference>
<evidence type="ECO:0008006" key="5">
    <source>
        <dbReference type="Google" id="ProtNLM"/>
    </source>
</evidence>
<feature type="transmembrane region" description="Helical" evidence="2">
    <location>
        <begin position="60"/>
        <end position="89"/>
    </location>
</feature>
<feature type="region of interest" description="Disordered" evidence="1">
    <location>
        <begin position="142"/>
        <end position="162"/>
    </location>
</feature>
<reference evidence="3 4" key="1">
    <citation type="submission" date="2024-03" db="EMBL/GenBank/DDBJ databases">
        <title>Community enrichment and isolation of bacterial strains for fucoidan degradation.</title>
        <authorList>
            <person name="Sichert A."/>
        </authorList>
    </citation>
    <scope>NUCLEOTIDE SEQUENCE [LARGE SCALE GENOMIC DNA]</scope>
    <source>
        <strain evidence="3 4">AS12</strain>
    </source>
</reference>
<dbReference type="Proteomes" id="UP001461163">
    <property type="component" value="Unassembled WGS sequence"/>
</dbReference>